<accession>A0A1M4N2G0</accession>
<evidence type="ECO:0000313" key="1">
    <source>
        <dbReference type="EMBL" id="SCM69070.1"/>
    </source>
</evidence>
<gene>
    <name evidence="1" type="ORF">KARMA_3303</name>
</gene>
<sequence>MTDLSVTKTRIIEGVWEGVVLRNGGRNGETPAISVSHLGEPIEGVALDDMDGGWQLRVPIPPHTISEGVQTYLIVDSATHEEVGAFNLIAGQALAHDIRVEVDLLREELDLLKRAFRRHCVETGTDRG</sequence>
<dbReference type="EMBL" id="FMJB01000063">
    <property type="protein sequence ID" value="SCM69070.1"/>
    <property type="molecule type" value="Genomic_DNA"/>
</dbReference>
<organism evidence="1 2">
    <name type="scientific">Donghicola eburneus</name>
    <dbReference type="NCBI Taxonomy" id="393278"/>
    <lineage>
        <taxon>Bacteria</taxon>
        <taxon>Pseudomonadati</taxon>
        <taxon>Pseudomonadota</taxon>
        <taxon>Alphaproteobacteria</taxon>
        <taxon>Rhodobacterales</taxon>
        <taxon>Roseobacteraceae</taxon>
        <taxon>Donghicola</taxon>
    </lineage>
</organism>
<dbReference type="Proteomes" id="UP000184085">
    <property type="component" value="Unassembled WGS sequence"/>
</dbReference>
<reference evidence="2" key="1">
    <citation type="submission" date="2016-09" db="EMBL/GenBank/DDBJ databases">
        <authorList>
            <person name="Wibberg D."/>
        </authorList>
    </citation>
    <scope>NUCLEOTIDE SEQUENCE [LARGE SCALE GENOMIC DNA]</scope>
</reference>
<protein>
    <submittedName>
        <fullName evidence="1">Uncharacterized protein</fullName>
    </submittedName>
</protein>
<evidence type="ECO:0000313" key="2">
    <source>
        <dbReference type="Proteomes" id="UP000184085"/>
    </source>
</evidence>
<proteinExistence type="predicted"/>
<dbReference type="RefSeq" id="WP_072708278.1">
    <property type="nucleotide sequence ID" value="NZ_FMJB01000063.1"/>
</dbReference>
<dbReference type="AlphaFoldDB" id="A0A1M4N2G0"/>
<keyword evidence="2" id="KW-1185">Reference proteome</keyword>
<name>A0A1M4N2G0_9RHOB</name>